<keyword evidence="4" id="KW-1133">Transmembrane helix</keyword>
<comment type="similarity">
    <text evidence="7">Belongs to the adenylyl cyclase class-4/guanylyl cyclase family.</text>
</comment>
<dbReference type="InterPro" id="IPR050401">
    <property type="entry name" value="Cyclic_nucleotide_synthase"/>
</dbReference>
<dbReference type="PANTHER" id="PTHR11920:SF335">
    <property type="entry name" value="GUANYLATE CYCLASE"/>
    <property type="match status" value="1"/>
</dbReference>
<dbReference type="PROSITE" id="PS50113">
    <property type="entry name" value="PAC"/>
    <property type="match status" value="1"/>
</dbReference>
<dbReference type="InterPro" id="IPR001054">
    <property type="entry name" value="A/G_cyclase"/>
</dbReference>
<dbReference type="GO" id="GO:0004383">
    <property type="term" value="F:guanylate cyclase activity"/>
    <property type="evidence" value="ECO:0007669"/>
    <property type="project" value="TreeGrafter"/>
</dbReference>
<evidence type="ECO:0000259" key="9">
    <source>
        <dbReference type="PROSITE" id="PS50113"/>
    </source>
</evidence>
<feature type="compositionally biased region" description="Gly residues" evidence="8">
    <location>
        <begin position="473"/>
        <end position="488"/>
    </location>
</feature>
<dbReference type="SMART" id="SM00044">
    <property type="entry name" value="CYCc"/>
    <property type="match status" value="1"/>
</dbReference>
<evidence type="ECO:0000256" key="8">
    <source>
        <dbReference type="SAM" id="MobiDB-lite"/>
    </source>
</evidence>
<keyword evidence="12" id="KW-1185">Reference proteome</keyword>
<feature type="region of interest" description="Disordered" evidence="8">
    <location>
        <begin position="472"/>
        <end position="506"/>
    </location>
</feature>
<dbReference type="GO" id="GO:0001653">
    <property type="term" value="F:peptide receptor activity"/>
    <property type="evidence" value="ECO:0007669"/>
    <property type="project" value="TreeGrafter"/>
</dbReference>
<gene>
    <name evidence="11" type="ORF">GPECTOR_314g8</name>
</gene>
<dbReference type="InterPro" id="IPR029787">
    <property type="entry name" value="Nucleotide_cyclase"/>
</dbReference>
<evidence type="ECO:0000256" key="5">
    <source>
        <dbReference type="ARBA" id="ARBA00023136"/>
    </source>
</evidence>
<sequence length="1487" mass="150759">MRPLDGAALASPELKGGELSKDRLSPAADQRRSSGGLGEAGKSTGGSGAGELHPFRAYEKHELVRLLRDSGKPAAAILLQPVAEGDTSVPAPLLLDVDPSMAEAISGTPELLVALQAGSRNGGGVMGSVLQHHAVLPPYLRLRLYMLHAWAARPLLAHANNAARSLFEVRSDRQLQLVLEAQLMQDATLAMLLQELLDELLTAPTERASTSCSLMDLADSGGDSSGGGVRWLGPMLRSLSHFVTTNNARVFPFVPVTLRGCGYKKSSGDVVPCVIIEFAPDSNQGAFLEHLQRDYTMLGRMNAIVTLFTLKGDVLHQNAGWAQGAAASGSGRLAKSLLGSALRTLASTSPEPEEPTVLDKLFQYSAPDTLEAMLEAMVQGSVWRSILPVPASLATGARPGAGGGGGGGGLASVVGANPDADSILTAEMNIFSTANIENFAAAVQSTDRVGVGGVFEGSFGLARNSSRTLGTAASGGLGGSGLGGGGTGRQLKAVPEQGGEEEQLSVPQSAVPVVVGLVRAAEAGEAAQTAPDVKAAAAAAAATTAAGTVAVNRTPSSSEAAARAPIVRKASAASAGQLPADSRSGSKPLISVLAAALTPRRSSPSAADGKQPLRRSTTYSSIPYGGAVEGMRPCNSAVGGVAPSLASFTAGSVGMAGAGLGGQARLARLRRRSGLVDDMFGEALSQSTWGLLGSSACDPKYASTKEPLAADSGGDSSARGITSATRLGGTLSSALGGRPGGGRSADRFGALQPVPSPGGQTTRTASQTLLSMSQSQAVWPHWQTSGGGASPSAPSAAQQSLPLAAAAAGVANAGNSRPDSSRSAASSSRGPGPQSPHVGAATAAAAAPAAASSVAVDPSGLSAVEPASPTASSLPGRNPATASELRRRITASAYPACTSFSFGSKAGHRPLVRMMSFLNAPSQLQQQQQHPHGASLPASGHAAFGGLSSFAGLGSDRASRAGSGRHAALAESFTGGHASSLRLRDPSPAGSAVHSSSVPRRASLRHAHSSALIVSPADSNAANAVGLAAGGGGGGGRPLAPPPSLVSPALALGVSNSGGGASGNNGSSNVAMALVGYMADEDRQYHEITATPFMDPVTKSQAIMVVQTDVTSRVRLERRLAEVMEAEHRLLENIFPRHVLEHIAASTAATSLNATLHSASHFNLQMLTAMPDPTKTATDHAQVTILFADIVGFTSMCKEVPAKAVMKFLNDLYTRFDTLLDIYGVYKVETIGDCYMVAGGLMSKDADGFASVRTGSNDNLQAWRVVSFAKAMLRDAAKVLLPTTKEPVKMRVGIHTGPVVSGVVGTRMPRFCLFGDTINTASRMESTCPYGRIQVSAATHALVPGEEWEPTGGVQVKGKGIMETFLLRSAAPDLLSAIAAGCCSVRGIDDDLPSFGTGRGRGLALGPGLVGGRRKQGTSATGAPDGSSGADPQLKPLPLPLATNLAGPPSFESRLELPAAQSEASSAAAGGSLGLTASGAVQAGVLA</sequence>
<accession>A0A150FXE0</accession>
<keyword evidence="2" id="KW-0812">Transmembrane</keyword>
<feature type="region of interest" description="Disordered" evidence="8">
    <location>
        <begin position="976"/>
        <end position="1002"/>
    </location>
</feature>
<feature type="region of interest" description="Disordered" evidence="8">
    <location>
        <begin position="1406"/>
        <end position="1453"/>
    </location>
</feature>
<feature type="region of interest" description="Disordered" evidence="8">
    <location>
        <begin position="705"/>
        <end position="844"/>
    </location>
</feature>
<evidence type="ECO:0000256" key="4">
    <source>
        <dbReference type="ARBA" id="ARBA00022989"/>
    </source>
</evidence>
<dbReference type="GO" id="GO:0004016">
    <property type="term" value="F:adenylate cyclase activity"/>
    <property type="evidence" value="ECO:0007669"/>
    <property type="project" value="TreeGrafter"/>
</dbReference>
<dbReference type="InterPro" id="IPR018297">
    <property type="entry name" value="A/G_cyclase_CS"/>
</dbReference>
<dbReference type="InterPro" id="IPR000700">
    <property type="entry name" value="PAS-assoc_C"/>
</dbReference>
<dbReference type="SUPFAM" id="SSF55073">
    <property type="entry name" value="Nucleotide cyclase"/>
    <property type="match status" value="1"/>
</dbReference>
<feature type="region of interest" description="Disordered" evidence="8">
    <location>
        <begin position="1"/>
        <end position="52"/>
    </location>
</feature>
<feature type="compositionally biased region" description="Low complexity" evidence="8">
    <location>
        <begin position="790"/>
        <end position="844"/>
    </location>
</feature>
<keyword evidence="6 7" id="KW-0456">Lyase</keyword>
<reference evidence="12" key="1">
    <citation type="journal article" date="2016" name="Nat. Commun.">
        <title>The Gonium pectorale genome demonstrates co-option of cell cycle regulation during the evolution of multicellularity.</title>
        <authorList>
            <person name="Hanschen E.R."/>
            <person name="Marriage T.N."/>
            <person name="Ferris P.J."/>
            <person name="Hamaji T."/>
            <person name="Toyoda A."/>
            <person name="Fujiyama A."/>
            <person name="Neme R."/>
            <person name="Noguchi H."/>
            <person name="Minakuchi Y."/>
            <person name="Suzuki M."/>
            <person name="Kawai-Toyooka H."/>
            <person name="Smith D.R."/>
            <person name="Sparks H."/>
            <person name="Anderson J."/>
            <person name="Bakaric R."/>
            <person name="Luria V."/>
            <person name="Karger A."/>
            <person name="Kirschner M.W."/>
            <person name="Durand P.M."/>
            <person name="Michod R.E."/>
            <person name="Nozaki H."/>
            <person name="Olson B.J."/>
        </authorList>
    </citation>
    <scope>NUCLEOTIDE SEQUENCE [LARGE SCALE GENOMIC DNA]</scope>
    <source>
        <strain evidence="12">NIES-2863</strain>
    </source>
</reference>
<comment type="subcellular location">
    <subcellularLocation>
        <location evidence="1">Membrane</location>
    </subcellularLocation>
</comment>
<evidence type="ECO:0000313" key="11">
    <source>
        <dbReference type="EMBL" id="KXZ41700.1"/>
    </source>
</evidence>
<feature type="compositionally biased region" description="Basic and acidic residues" evidence="8">
    <location>
        <begin position="15"/>
        <end position="32"/>
    </location>
</feature>
<dbReference type="OrthoDB" id="60033at2759"/>
<dbReference type="Gene3D" id="3.30.70.1230">
    <property type="entry name" value="Nucleotide cyclase"/>
    <property type="match status" value="1"/>
</dbReference>
<keyword evidence="3" id="KW-0547">Nucleotide-binding</keyword>
<evidence type="ECO:0000256" key="2">
    <source>
        <dbReference type="ARBA" id="ARBA00022692"/>
    </source>
</evidence>
<feature type="domain" description="Guanylate cyclase" evidence="10">
    <location>
        <begin position="1184"/>
        <end position="1325"/>
    </location>
</feature>
<dbReference type="GO" id="GO:0035556">
    <property type="term" value="P:intracellular signal transduction"/>
    <property type="evidence" value="ECO:0007669"/>
    <property type="project" value="InterPro"/>
</dbReference>
<dbReference type="CDD" id="cd07302">
    <property type="entry name" value="CHD"/>
    <property type="match status" value="1"/>
</dbReference>
<feature type="compositionally biased region" description="Gly residues" evidence="8">
    <location>
        <begin position="35"/>
        <end position="49"/>
    </location>
</feature>
<comment type="caution">
    <text evidence="11">The sequence shown here is derived from an EMBL/GenBank/DDBJ whole genome shotgun (WGS) entry which is preliminary data.</text>
</comment>
<dbReference type="GO" id="GO:0007168">
    <property type="term" value="P:receptor guanylyl cyclase signaling pathway"/>
    <property type="evidence" value="ECO:0007669"/>
    <property type="project" value="TreeGrafter"/>
</dbReference>
<evidence type="ECO:0000256" key="7">
    <source>
        <dbReference type="RuleBase" id="RU000405"/>
    </source>
</evidence>
<dbReference type="FunFam" id="3.30.70.1230:FF:000057">
    <property type="entry name" value="Guanylate cyclase"/>
    <property type="match status" value="1"/>
</dbReference>
<dbReference type="PROSITE" id="PS50125">
    <property type="entry name" value="GUANYLATE_CYCLASE_2"/>
    <property type="match status" value="1"/>
</dbReference>
<dbReference type="EMBL" id="LSYV01000312">
    <property type="protein sequence ID" value="KXZ41700.1"/>
    <property type="molecule type" value="Genomic_DNA"/>
</dbReference>
<evidence type="ECO:0000256" key="3">
    <source>
        <dbReference type="ARBA" id="ARBA00022741"/>
    </source>
</evidence>
<proteinExistence type="inferred from homology"/>
<dbReference type="GO" id="GO:0005886">
    <property type="term" value="C:plasma membrane"/>
    <property type="evidence" value="ECO:0007669"/>
    <property type="project" value="TreeGrafter"/>
</dbReference>
<dbReference type="GO" id="GO:0000166">
    <property type="term" value="F:nucleotide binding"/>
    <property type="evidence" value="ECO:0007669"/>
    <property type="project" value="UniProtKB-KW"/>
</dbReference>
<evidence type="ECO:0000313" key="12">
    <source>
        <dbReference type="Proteomes" id="UP000075714"/>
    </source>
</evidence>
<evidence type="ECO:0000256" key="1">
    <source>
        <dbReference type="ARBA" id="ARBA00004370"/>
    </source>
</evidence>
<feature type="domain" description="PAC" evidence="9">
    <location>
        <begin position="1068"/>
        <end position="1122"/>
    </location>
</feature>
<feature type="region of interest" description="Disordered" evidence="8">
    <location>
        <begin position="860"/>
        <end position="884"/>
    </location>
</feature>
<feature type="compositionally biased region" description="Polar residues" evidence="8">
    <location>
        <begin position="758"/>
        <end position="777"/>
    </location>
</feature>
<name>A0A150FXE0_GONPE</name>
<feature type="compositionally biased region" description="Polar residues" evidence="8">
    <location>
        <begin position="719"/>
        <end position="733"/>
    </location>
</feature>
<evidence type="ECO:0000259" key="10">
    <source>
        <dbReference type="PROSITE" id="PS50125"/>
    </source>
</evidence>
<dbReference type="PANTHER" id="PTHR11920">
    <property type="entry name" value="GUANYLYL CYCLASE"/>
    <property type="match status" value="1"/>
</dbReference>
<dbReference type="PROSITE" id="PS00452">
    <property type="entry name" value="GUANYLATE_CYCLASE_1"/>
    <property type="match status" value="1"/>
</dbReference>
<evidence type="ECO:0000256" key="6">
    <source>
        <dbReference type="ARBA" id="ARBA00023239"/>
    </source>
</evidence>
<dbReference type="Pfam" id="PF00211">
    <property type="entry name" value="Guanylate_cyc"/>
    <property type="match status" value="1"/>
</dbReference>
<dbReference type="Proteomes" id="UP000075714">
    <property type="component" value="Unassembled WGS sequence"/>
</dbReference>
<evidence type="ECO:0008006" key="13">
    <source>
        <dbReference type="Google" id="ProtNLM"/>
    </source>
</evidence>
<protein>
    <recommendedName>
        <fullName evidence="13">Guanylate cyclase domain-containing protein</fullName>
    </recommendedName>
</protein>
<organism evidence="11 12">
    <name type="scientific">Gonium pectorale</name>
    <name type="common">Green alga</name>
    <dbReference type="NCBI Taxonomy" id="33097"/>
    <lineage>
        <taxon>Eukaryota</taxon>
        <taxon>Viridiplantae</taxon>
        <taxon>Chlorophyta</taxon>
        <taxon>core chlorophytes</taxon>
        <taxon>Chlorophyceae</taxon>
        <taxon>CS clade</taxon>
        <taxon>Chlamydomonadales</taxon>
        <taxon>Volvocaceae</taxon>
        <taxon>Gonium</taxon>
    </lineage>
</organism>
<keyword evidence="5" id="KW-0472">Membrane</keyword>